<evidence type="ECO:0000313" key="6">
    <source>
        <dbReference type="Proteomes" id="UP000054632"/>
    </source>
</evidence>
<dbReference type="GO" id="GO:0005524">
    <property type="term" value="F:ATP binding"/>
    <property type="evidence" value="ECO:0007669"/>
    <property type="project" value="InterPro"/>
</dbReference>
<dbReference type="EMBL" id="JYDV01000013">
    <property type="protein sequence ID" value="KRZ42746.1"/>
    <property type="molecule type" value="Genomic_DNA"/>
</dbReference>
<dbReference type="InterPro" id="IPR050235">
    <property type="entry name" value="CK1_Ser-Thr_kinase"/>
</dbReference>
<name>A0A0V0Y0D1_TRIPS</name>
<protein>
    <submittedName>
        <fullName evidence="2">Putative serine/threonine-protein kinase</fullName>
    </submittedName>
</protein>
<dbReference type="Proteomes" id="UP000054826">
    <property type="component" value="Unassembled WGS sequence"/>
</dbReference>
<dbReference type="PANTHER" id="PTHR11909">
    <property type="entry name" value="CASEIN KINASE-RELATED"/>
    <property type="match status" value="1"/>
</dbReference>
<dbReference type="PROSITE" id="PS50011">
    <property type="entry name" value="PROTEIN_KINASE_DOM"/>
    <property type="match status" value="1"/>
</dbReference>
<dbReference type="SMART" id="SM00220">
    <property type="entry name" value="S_TKc"/>
    <property type="match status" value="1"/>
</dbReference>
<evidence type="ECO:0000313" key="7">
    <source>
        <dbReference type="Proteomes" id="UP000054805"/>
    </source>
</evidence>
<dbReference type="InterPro" id="IPR011009">
    <property type="entry name" value="Kinase-like_dom_sf"/>
</dbReference>
<dbReference type="InterPro" id="IPR000719">
    <property type="entry name" value="Prot_kinase_dom"/>
</dbReference>
<keyword evidence="7" id="KW-1185">Reference proteome</keyword>
<dbReference type="EMBL" id="JYDU01000081">
    <property type="protein sequence ID" value="KRX93822.1"/>
    <property type="molecule type" value="Genomic_DNA"/>
</dbReference>
<gene>
    <name evidence="3" type="ORF">T4A_14003</name>
    <name evidence="4" type="ORF">T4B_8743</name>
    <name evidence="5" type="ORF">T4C_2235</name>
    <name evidence="2" type="ORF">T4E_5116</name>
</gene>
<evidence type="ECO:0000313" key="4">
    <source>
        <dbReference type="EMBL" id="KRZ33983.1"/>
    </source>
</evidence>
<evidence type="ECO:0000313" key="2">
    <source>
        <dbReference type="EMBL" id="KRX93822.1"/>
    </source>
</evidence>
<keyword evidence="2" id="KW-0418">Kinase</keyword>
<comment type="caution">
    <text evidence="2">The sequence shown here is derived from an EMBL/GenBank/DDBJ whole genome shotgun (WGS) entry which is preliminary data.</text>
</comment>
<evidence type="ECO:0000313" key="3">
    <source>
        <dbReference type="EMBL" id="KRY79803.1"/>
    </source>
</evidence>
<proteinExistence type="predicted"/>
<reference evidence="6 7" key="1">
    <citation type="submission" date="2015-01" db="EMBL/GenBank/DDBJ databases">
        <title>Evolution of Trichinella species and genotypes.</title>
        <authorList>
            <person name="Korhonen P.K."/>
            <person name="Edoardo P."/>
            <person name="Giuseppe L.R."/>
            <person name="Gasser R.B."/>
        </authorList>
    </citation>
    <scope>NUCLEOTIDE SEQUENCE [LARGE SCALE GENOMIC DNA]</scope>
    <source>
        <strain evidence="3">ISS13</strain>
        <strain evidence="2">ISS141</strain>
        <strain evidence="5">ISS176</strain>
        <strain evidence="4">ISS588</strain>
    </source>
</reference>
<keyword evidence="2" id="KW-0808">Transferase</keyword>
<accession>A0A0V0Y0D1</accession>
<feature type="domain" description="Protein kinase" evidence="1">
    <location>
        <begin position="26"/>
        <end position="301"/>
    </location>
</feature>
<evidence type="ECO:0000313" key="8">
    <source>
        <dbReference type="Proteomes" id="UP000054815"/>
    </source>
</evidence>
<dbReference type="STRING" id="6337.A0A0V0Y0D1"/>
<dbReference type="Gene3D" id="1.10.510.10">
    <property type="entry name" value="Transferase(Phosphotransferase) domain 1"/>
    <property type="match status" value="1"/>
</dbReference>
<dbReference type="Proteomes" id="UP000054632">
    <property type="component" value="Unassembled WGS sequence"/>
</dbReference>
<organism evidence="2 8">
    <name type="scientific">Trichinella pseudospiralis</name>
    <name type="common">Parasitic roundworm</name>
    <dbReference type="NCBI Taxonomy" id="6337"/>
    <lineage>
        <taxon>Eukaryota</taxon>
        <taxon>Metazoa</taxon>
        <taxon>Ecdysozoa</taxon>
        <taxon>Nematoda</taxon>
        <taxon>Enoplea</taxon>
        <taxon>Dorylaimia</taxon>
        <taxon>Trichinellida</taxon>
        <taxon>Trichinellidae</taxon>
        <taxon>Trichinella</taxon>
    </lineage>
</organism>
<dbReference type="EMBL" id="JYDR01000001">
    <property type="protein sequence ID" value="KRY79803.1"/>
    <property type="molecule type" value="Genomic_DNA"/>
</dbReference>
<evidence type="ECO:0000259" key="1">
    <source>
        <dbReference type="PROSITE" id="PS50011"/>
    </source>
</evidence>
<sequence length="301" mass="34803">MAANKPKTPESLAAFYVPKDIINDQYEVVKLLGIGGVGAVFQVKDKTDNKHYALKAEWCDGPMSIHQDKHIMKLMESCSVNFCRFINEGSTDLVRYLVMTLTGDNLHQLRRRHGVLSTSTVVRVGEECVKGLRDLHRQGFVHRDIKPSNIAISRQQDDRGRIYLLDFSCARQYMVNGQLRPPRQKPQFCSTPHYASVNSLRNKEMGPGDDLISLLYSLAELHQGKLPWKIFDPTDTLWRLKRNATVEELFADMPAQFGLLFKKFKSLSYGDVVDYEFILEKFQEMKREFAIKYEDPYEWEK</sequence>
<dbReference type="AlphaFoldDB" id="A0A0V0Y0D1"/>
<dbReference type="Proteomes" id="UP000054805">
    <property type="component" value="Unassembled WGS sequence"/>
</dbReference>
<dbReference type="GO" id="GO:0004672">
    <property type="term" value="F:protein kinase activity"/>
    <property type="evidence" value="ECO:0007669"/>
    <property type="project" value="InterPro"/>
</dbReference>
<dbReference type="Pfam" id="PF00069">
    <property type="entry name" value="Pkinase"/>
    <property type="match status" value="1"/>
</dbReference>
<dbReference type="SUPFAM" id="SSF56112">
    <property type="entry name" value="Protein kinase-like (PK-like)"/>
    <property type="match status" value="1"/>
</dbReference>
<dbReference type="OrthoDB" id="5872528at2759"/>
<dbReference type="EMBL" id="JYDS01000006">
    <property type="protein sequence ID" value="KRZ33983.1"/>
    <property type="molecule type" value="Genomic_DNA"/>
</dbReference>
<evidence type="ECO:0000313" key="5">
    <source>
        <dbReference type="EMBL" id="KRZ42746.1"/>
    </source>
</evidence>
<dbReference type="Proteomes" id="UP000054815">
    <property type="component" value="Unassembled WGS sequence"/>
</dbReference>